<dbReference type="Gene3D" id="3.40.50.10900">
    <property type="entry name" value="PAC-like subunit"/>
    <property type="match status" value="1"/>
</dbReference>
<dbReference type="PIRSF" id="PIRSF028754">
    <property type="entry name" value="UCP028754"/>
    <property type="match status" value="1"/>
</dbReference>
<dbReference type="InterPro" id="IPR038389">
    <property type="entry name" value="PSMG2_sf"/>
</dbReference>
<dbReference type="PANTHER" id="PTHR35610">
    <property type="entry name" value="3-ISOPROPYLMALATE DEHYDRATASE-RELATED"/>
    <property type="match status" value="1"/>
</dbReference>
<keyword evidence="1" id="KW-0175">Coiled coil</keyword>
<dbReference type="OrthoDB" id="3733464at2"/>
<evidence type="ECO:0000256" key="1">
    <source>
        <dbReference type="SAM" id="Coils"/>
    </source>
</evidence>
<dbReference type="EMBL" id="CP036402">
    <property type="protein sequence ID" value="QBI19404.1"/>
    <property type="molecule type" value="Genomic_DNA"/>
</dbReference>
<accession>A0A411YDT6</accession>
<evidence type="ECO:0000313" key="2">
    <source>
        <dbReference type="EMBL" id="QBI19404.1"/>
    </source>
</evidence>
<feature type="coiled-coil region" evidence="1">
    <location>
        <begin position="223"/>
        <end position="260"/>
    </location>
</feature>
<evidence type="ECO:0000313" key="3">
    <source>
        <dbReference type="Proteomes" id="UP000291469"/>
    </source>
</evidence>
<proteinExistence type="predicted"/>
<reference evidence="2 3" key="1">
    <citation type="submission" date="2019-01" db="EMBL/GenBank/DDBJ databases">
        <title>Egibacter rhizosphaerae EGI 80759T.</title>
        <authorList>
            <person name="Chen D.-D."/>
            <person name="Tian Y."/>
            <person name="Jiao J.-Y."/>
            <person name="Zhang X.-T."/>
            <person name="Zhang Y.-G."/>
            <person name="Zhang Y."/>
            <person name="Xiao M."/>
            <person name="Shu W.-S."/>
            <person name="Li W.-J."/>
        </authorList>
    </citation>
    <scope>NUCLEOTIDE SEQUENCE [LARGE SCALE GENOMIC DNA]</scope>
    <source>
        <strain evidence="2 3">EGI 80759</strain>
    </source>
</reference>
<dbReference type="InterPro" id="IPR019151">
    <property type="entry name" value="Proteasome_assmbl_chaperone_2"/>
</dbReference>
<sequence length="285" mass="30962">MSKLLRWLDDLPALRDPVLLVALDGFVDAGDVGEHASTFLRHRWQAEAVAELDGDELIDFRARRPTVVVDSGQVRRVEWPRIRLHAAQLDGPRDVLLLTGPEPDMRWHAFVDAVASLCAQVDVSRVVTLSAYPAAAPHTRPIEIVQASNAVDDGPVEGARPVSGYTGPIGAATALQADLAEQNIGVLGFWAEVPHYISASPNPPGALAMVRIVADLLGTEVDTEELEAAAKLHREQVDEAVSQHDEAAELVENLEELQDSDDADTDIPSGEDIADEIERFLRSQE</sequence>
<keyword evidence="3" id="KW-1185">Reference proteome</keyword>
<dbReference type="InterPro" id="IPR008492">
    <property type="entry name" value="Rv2714-like"/>
</dbReference>
<dbReference type="RefSeq" id="WP_131154401.1">
    <property type="nucleotide sequence ID" value="NZ_CP036402.1"/>
</dbReference>
<name>A0A411YDT6_9ACTN</name>
<dbReference type="AlphaFoldDB" id="A0A411YDT6"/>
<organism evidence="2 3">
    <name type="scientific">Egibacter rhizosphaerae</name>
    <dbReference type="NCBI Taxonomy" id="1670831"/>
    <lineage>
        <taxon>Bacteria</taxon>
        <taxon>Bacillati</taxon>
        <taxon>Actinomycetota</taxon>
        <taxon>Nitriliruptoria</taxon>
        <taxon>Egibacterales</taxon>
        <taxon>Egibacteraceae</taxon>
        <taxon>Egibacter</taxon>
    </lineage>
</organism>
<dbReference type="Pfam" id="PF09754">
    <property type="entry name" value="PAC2"/>
    <property type="match status" value="1"/>
</dbReference>
<dbReference type="SUPFAM" id="SSF159659">
    <property type="entry name" value="Cgl1923-like"/>
    <property type="match status" value="1"/>
</dbReference>
<gene>
    <name evidence="2" type="ORF">ER308_07465</name>
</gene>
<dbReference type="Proteomes" id="UP000291469">
    <property type="component" value="Chromosome"/>
</dbReference>
<protein>
    <submittedName>
        <fullName evidence="2">PAC2 family protein</fullName>
    </submittedName>
</protein>
<dbReference type="KEGG" id="erz:ER308_07465"/>